<dbReference type="PANTHER" id="PTHR10695:SF46">
    <property type="entry name" value="BIFUNCTIONAL COENZYME A SYNTHASE-RELATED"/>
    <property type="match status" value="1"/>
</dbReference>
<evidence type="ECO:0000313" key="9">
    <source>
        <dbReference type="Proteomes" id="UP000092884"/>
    </source>
</evidence>
<name>A0A1B1U7C5_9HELI</name>
<dbReference type="NCBIfam" id="TIGR00152">
    <property type="entry name" value="dephospho-CoA kinase"/>
    <property type="match status" value="1"/>
</dbReference>
<keyword evidence="6 8" id="KW-0418">Kinase</keyword>
<proteinExistence type="inferred from homology"/>
<comment type="subcellular location">
    <subcellularLocation>
        <location evidence="6">Cytoplasm</location>
    </subcellularLocation>
</comment>
<evidence type="ECO:0000256" key="1">
    <source>
        <dbReference type="ARBA" id="ARBA00009018"/>
    </source>
</evidence>
<dbReference type="Proteomes" id="UP000092884">
    <property type="component" value="Chromosome"/>
</dbReference>
<keyword evidence="4 6" id="KW-0067">ATP-binding</keyword>
<dbReference type="InterPro" id="IPR027417">
    <property type="entry name" value="P-loop_NTPase"/>
</dbReference>
<dbReference type="AlphaFoldDB" id="A0A1B1U7C5"/>
<comment type="function">
    <text evidence="6">Catalyzes the phosphorylation of the 3'-hydroxyl group of dephosphocoenzyme A to form coenzyme A.</text>
</comment>
<comment type="pathway">
    <text evidence="6">Cofactor biosynthesis; coenzyme A biosynthesis; CoA from (R)-pantothenate: step 5/5.</text>
</comment>
<dbReference type="GO" id="GO:0004140">
    <property type="term" value="F:dephospho-CoA kinase activity"/>
    <property type="evidence" value="ECO:0007669"/>
    <property type="project" value="UniProtKB-UniRule"/>
</dbReference>
<dbReference type="STRING" id="222136.BBW65_00715"/>
<dbReference type="SUPFAM" id="SSF52540">
    <property type="entry name" value="P-loop containing nucleoside triphosphate hydrolases"/>
    <property type="match status" value="1"/>
</dbReference>
<dbReference type="InterPro" id="IPR001977">
    <property type="entry name" value="Depp_CoAkinase"/>
</dbReference>
<dbReference type="GO" id="GO:0005737">
    <property type="term" value="C:cytoplasm"/>
    <property type="evidence" value="ECO:0007669"/>
    <property type="project" value="UniProtKB-SubCell"/>
</dbReference>
<reference evidence="9" key="1">
    <citation type="submission" date="2016-07" db="EMBL/GenBank/DDBJ databases">
        <authorList>
            <person name="Florea S."/>
            <person name="Webb J.S."/>
            <person name="Jaromczyk J."/>
            <person name="Schardl C.L."/>
        </authorList>
    </citation>
    <scope>NUCLEOTIDE SEQUENCE [LARGE SCALE GENOMIC DNA]</scope>
    <source>
        <strain evidence="9">MIT 01-6242</strain>
    </source>
</reference>
<evidence type="ECO:0000313" key="8">
    <source>
        <dbReference type="EMBL" id="ANV98707.1"/>
    </source>
</evidence>
<dbReference type="CDD" id="cd02022">
    <property type="entry name" value="DPCK"/>
    <property type="match status" value="1"/>
</dbReference>
<dbReference type="GO" id="GO:0015937">
    <property type="term" value="P:coenzyme A biosynthetic process"/>
    <property type="evidence" value="ECO:0007669"/>
    <property type="project" value="UniProtKB-UniRule"/>
</dbReference>
<dbReference type="RefSeq" id="WP_066341714.1">
    <property type="nucleotide sequence ID" value="NZ_CP016503.1"/>
</dbReference>
<evidence type="ECO:0000256" key="7">
    <source>
        <dbReference type="NCBIfam" id="TIGR00152"/>
    </source>
</evidence>
<dbReference type="PANTHER" id="PTHR10695">
    <property type="entry name" value="DEPHOSPHO-COA KINASE-RELATED"/>
    <property type="match status" value="1"/>
</dbReference>
<sequence>MDFSTLKYAYAVSGGIGSGKSTACRILMQLGYAVLDCDEIAHSLLEIHQKEVAELFDIGLDQNGTLDRLALGKIVFASSLKRQKLEAFLHPLIAERLWKACSVLEKKQTIYFVEIPLLFEHFHRFNFSHTILVYAPKEVQILRLMERNALSEEEALQRLYAQMPIDEKIQYAEIVFDNTQTQEKLKMQILDWLGGVAAKSL</sequence>
<dbReference type="HAMAP" id="MF_00376">
    <property type="entry name" value="Dephospho_CoA_kinase"/>
    <property type="match status" value="1"/>
</dbReference>
<feature type="binding site" evidence="6">
    <location>
        <begin position="17"/>
        <end position="22"/>
    </location>
    <ligand>
        <name>ATP</name>
        <dbReference type="ChEBI" id="CHEBI:30616"/>
    </ligand>
</feature>
<gene>
    <name evidence="6" type="primary">coaE</name>
    <name evidence="8" type="ORF">BBW65_00715</name>
</gene>
<dbReference type="Pfam" id="PF01121">
    <property type="entry name" value="CoaE"/>
    <property type="match status" value="1"/>
</dbReference>
<evidence type="ECO:0000256" key="4">
    <source>
        <dbReference type="ARBA" id="ARBA00022840"/>
    </source>
</evidence>
<accession>A0A1B1U7C5</accession>
<dbReference type="KEGG" id="het:BBW65_00715"/>
<comment type="similarity">
    <text evidence="1 6">Belongs to the CoaE family.</text>
</comment>
<keyword evidence="2 6" id="KW-0808">Transferase</keyword>
<keyword evidence="5 6" id="KW-0173">Coenzyme A biosynthesis</keyword>
<evidence type="ECO:0000256" key="5">
    <source>
        <dbReference type="ARBA" id="ARBA00022993"/>
    </source>
</evidence>
<dbReference type="GO" id="GO:0005524">
    <property type="term" value="F:ATP binding"/>
    <property type="evidence" value="ECO:0007669"/>
    <property type="project" value="UniProtKB-UniRule"/>
</dbReference>
<comment type="catalytic activity">
    <reaction evidence="6">
        <text>3'-dephospho-CoA + ATP = ADP + CoA + H(+)</text>
        <dbReference type="Rhea" id="RHEA:18245"/>
        <dbReference type="ChEBI" id="CHEBI:15378"/>
        <dbReference type="ChEBI" id="CHEBI:30616"/>
        <dbReference type="ChEBI" id="CHEBI:57287"/>
        <dbReference type="ChEBI" id="CHEBI:57328"/>
        <dbReference type="ChEBI" id="CHEBI:456216"/>
        <dbReference type="EC" id="2.7.1.24"/>
    </reaction>
</comment>
<dbReference type="EC" id="2.7.1.24" evidence="6 7"/>
<protein>
    <recommendedName>
        <fullName evidence="6 7">Dephospho-CoA kinase</fullName>
        <ecNumber evidence="6 7">2.7.1.24</ecNumber>
    </recommendedName>
    <alternativeName>
        <fullName evidence="6">Dephosphocoenzyme A kinase</fullName>
    </alternativeName>
</protein>
<evidence type="ECO:0000256" key="6">
    <source>
        <dbReference type="HAMAP-Rule" id="MF_00376"/>
    </source>
</evidence>
<keyword evidence="3 6" id="KW-0547">Nucleotide-binding</keyword>
<dbReference type="UniPathway" id="UPA00241">
    <property type="reaction ID" value="UER00356"/>
</dbReference>
<dbReference type="Gene3D" id="3.40.50.300">
    <property type="entry name" value="P-loop containing nucleotide triphosphate hydrolases"/>
    <property type="match status" value="1"/>
</dbReference>
<dbReference type="EMBL" id="CP016503">
    <property type="protein sequence ID" value="ANV98707.1"/>
    <property type="molecule type" value="Genomic_DNA"/>
</dbReference>
<keyword evidence="6" id="KW-0963">Cytoplasm</keyword>
<evidence type="ECO:0000256" key="2">
    <source>
        <dbReference type="ARBA" id="ARBA00022679"/>
    </source>
</evidence>
<dbReference type="PROSITE" id="PS51219">
    <property type="entry name" value="DPCK"/>
    <property type="match status" value="1"/>
</dbReference>
<organism evidence="8 9">
    <name type="scientific">Helicobacter enhydrae</name>
    <dbReference type="NCBI Taxonomy" id="222136"/>
    <lineage>
        <taxon>Bacteria</taxon>
        <taxon>Pseudomonadati</taxon>
        <taxon>Campylobacterota</taxon>
        <taxon>Epsilonproteobacteria</taxon>
        <taxon>Campylobacterales</taxon>
        <taxon>Helicobacteraceae</taxon>
        <taxon>Helicobacter</taxon>
    </lineage>
</organism>
<keyword evidence="9" id="KW-1185">Reference proteome</keyword>
<evidence type="ECO:0000256" key="3">
    <source>
        <dbReference type="ARBA" id="ARBA00022741"/>
    </source>
</evidence>